<name>A0A849SNG2_UNCEI</name>
<evidence type="ECO:0000313" key="3">
    <source>
        <dbReference type="Proteomes" id="UP000580839"/>
    </source>
</evidence>
<organism evidence="2 3">
    <name type="scientific">Eiseniibacteriota bacterium</name>
    <dbReference type="NCBI Taxonomy" id="2212470"/>
    <lineage>
        <taxon>Bacteria</taxon>
        <taxon>Candidatus Eiseniibacteriota</taxon>
    </lineage>
</organism>
<reference evidence="2 3" key="1">
    <citation type="submission" date="2020-04" db="EMBL/GenBank/DDBJ databases">
        <title>Metagenomic profiling of ammonia- and methane-oxidizing microorganisms in a Dutch drinking water treatment plant.</title>
        <authorList>
            <person name="Poghosyan L."/>
            <person name="Leucker S."/>
        </authorList>
    </citation>
    <scope>NUCLEOTIDE SEQUENCE [LARGE SCALE GENOMIC DNA]</scope>
    <source>
        <strain evidence="2">S-RSF-IL-03</strain>
    </source>
</reference>
<comment type="caution">
    <text evidence="2">The sequence shown here is derived from an EMBL/GenBank/DDBJ whole genome shotgun (WGS) entry which is preliminary data.</text>
</comment>
<dbReference type="Pfam" id="PF01381">
    <property type="entry name" value="HTH_3"/>
    <property type="match status" value="1"/>
</dbReference>
<dbReference type="InterPro" id="IPR001387">
    <property type="entry name" value="Cro/C1-type_HTH"/>
</dbReference>
<dbReference type="SMART" id="SM00530">
    <property type="entry name" value="HTH_XRE"/>
    <property type="match status" value="1"/>
</dbReference>
<dbReference type="PROSITE" id="PS50943">
    <property type="entry name" value="HTH_CROC1"/>
    <property type="match status" value="1"/>
</dbReference>
<evidence type="ECO:0000313" key="2">
    <source>
        <dbReference type="EMBL" id="NOT32960.1"/>
    </source>
</evidence>
<dbReference type="GO" id="GO:0003677">
    <property type="term" value="F:DNA binding"/>
    <property type="evidence" value="ECO:0007669"/>
    <property type="project" value="InterPro"/>
</dbReference>
<gene>
    <name evidence="2" type="ORF">HOP12_02185</name>
</gene>
<dbReference type="Proteomes" id="UP000580839">
    <property type="component" value="Unassembled WGS sequence"/>
</dbReference>
<dbReference type="CDD" id="cd00093">
    <property type="entry name" value="HTH_XRE"/>
    <property type="match status" value="1"/>
</dbReference>
<proteinExistence type="predicted"/>
<dbReference type="SUPFAM" id="SSF47413">
    <property type="entry name" value="lambda repressor-like DNA-binding domains"/>
    <property type="match status" value="1"/>
</dbReference>
<dbReference type="AlphaFoldDB" id="A0A849SNG2"/>
<dbReference type="Gene3D" id="1.10.260.40">
    <property type="entry name" value="lambda repressor-like DNA-binding domains"/>
    <property type="match status" value="1"/>
</dbReference>
<accession>A0A849SNG2</accession>
<dbReference type="EMBL" id="JABFRW010000023">
    <property type="protein sequence ID" value="NOT32960.1"/>
    <property type="molecule type" value="Genomic_DNA"/>
</dbReference>
<dbReference type="InterPro" id="IPR010982">
    <property type="entry name" value="Lambda_DNA-bd_dom_sf"/>
</dbReference>
<sequence>MNSTKRKRLESAGWKFGTAGEFLGLSPEEAHIVELKLALADSLRRHREKQHLTQLALAKKLGSSQSRIAKLESGAPGVSMDLLFRALFAAGATPADIARELRPKKRAAA</sequence>
<evidence type="ECO:0000259" key="1">
    <source>
        <dbReference type="PROSITE" id="PS50943"/>
    </source>
</evidence>
<feature type="domain" description="HTH cro/C1-type" evidence="1">
    <location>
        <begin position="43"/>
        <end position="97"/>
    </location>
</feature>
<protein>
    <submittedName>
        <fullName evidence="2">Helix-turn-helix transcriptional regulator</fullName>
    </submittedName>
</protein>